<dbReference type="InterPro" id="IPR050993">
    <property type="entry name" value="Isochorismatase_domain"/>
</dbReference>
<accession>A0A511VDX9</accession>
<organism evidence="2 3">
    <name type="scientific">Aneurinibacillus danicus</name>
    <dbReference type="NCBI Taxonomy" id="267746"/>
    <lineage>
        <taxon>Bacteria</taxon>
        <taxon>Bacillati</taxon>
        <taxon>Bacillota</taxon>
        <taxon>Bacilli</taxon>
        <taxon>Bacillales</taxon>
        <taxon>Paenibacillaceae</taxon>
        <taxon>Aneurinibacillus group</taxon>
        <taxon>Aneurinibacillus</taxon>
    </lineage>
</organism>
<gene>
    <name evidence="2" type="ORF">ADA01nite_41010</name>
</gene>
<dbReference type="GO" id="GO:0016787">
    <property type="term" value="F:hydrolase activity"/>
    <property type="evidence" value="ECO:0007669"/>
    <property type="project" value="UniProtKB-KW"/>
</dbReference>
<comment type="caution">
    <text evidence="2">The sequence shown here is derived from an EMBL/GenBank/DDBJ whole genome shotgun (WGS) entry which is preliminary data.</text>
</comment>
<dbReference type="EMBL" id="BJXX01000208">
    <property type="protein sequence ID" value="GEN36641.1"/>
    <property type="molecule type" value="Genomic_DNA"/>
</dbReference>
<reference evidence="2 3" key="1">
    <citation type="submission" date="2019-07" db="EMBL/GenBank/DDBJ databases">
        <title>Whole genome shotgun sequence of Aneurinibacillus danicus NBRC 102444.</title>
        <authorList>
            <person name="Hosoyama A."/>
            <person name="Uohara A."/>
            <person name="Ohji S."/>
            <person name="Ichikawa N."/>
        </authorList>
    </citation>
    <scope>NUCLEOTIDE SEQUENCE [LARGE SCALE GENOMIC DNA]</scope>
    <source>
        <strain evidence="2 3">NBRC 102444</strain>
    </source>
</reference>
<dbReference type="InterPro" id="IPR000868">
    <property type="entry name" value="Isochorismatase-like_dom"/>
</dbReference>
<proteinExistence type="predicted"/>
<dbReference type="Gene3D" id="3.40.50.850">
    <property type="entry name" value="Isochorismatase-like"/>
    <property type="match status" value="1"/>
</dbReference>
<dbReference type="Pfam" id="PF00857">
    <property type="entry name" value="Isochorismatase"/>
    <property type="match status" value="1"/>
</dbReference>
<dbReference type="InterPro" id="IPR036380">
    <property type="entry name" value="Isochorismatase-like_sf"/>
</dbReference>
<feature type="domain" description="Isochorismatase-like" evidence="1">
    <location>
        <begin position="7"/>
        <end position="155"/>
    </location>
</feature>
<dbReference type="OrthoDB" id="9789777at2"/>
<dbReference type="SUPFAM" id="SSF52499">
    <property type="entry name" value="Isochorismatase-like hydrolases"/>
    <property type="match status" value="1"/>
</dbReference>
<dbReference type="AlphaFoldDB" id="A0A511VDX9"/>
<dbReference type="PANTHER" id="PTHR14119:SF3">
    <property type="entry name" value="ISOCHORISMATASE DOMAIN-CONTAINING PROTEIN 2"/>
    <property type="match status" value="1"/>
</dbReference>
<evidence type="ECO:0000313" key="2">
    <source>
        <dbReference type="EMBL" id="GEN36641.1"/>
    </source>
</evidence>
<evidence type="ECO:0000313" key="3">
    <source>
        <dbReference type="Proteomes" id="UP000321157"/>
    </source>
</evidence>
<evidence type="ECO:0000259" key="1">
    <source>
        <dbReference type="Pfam" id="PF00857"/>
    </source>
</evidence>
<dbReference type="PANTHER" id="PTHR14119">
    <property type="entry name" value="HYDROLASE"/>
    <property type="match status" value="1"/>
</dbReference>
<keyword evidence="3" id="KW-1185">Reference proteome</keyword>
<protein>
    <submittedName>
        <fullName evidence="2">Hydrolase</fullName>
    </submittedName>
</protein>
<keyword evidence="2" id="KW-0378">Hydrolase</keyword>
<name>A0A511VDX9_9BACL</name>
<dbReference type="Proteomes" id="UP000321157">
    <property type="component" value="Unassembled WGS sequence"/>
</dbReference>
<sequence>MLSEEQTLLVVVDVQGRLARIVHESETLIGNLEKLIQGVQLLEIPIIWVEQYPEGLGSTVEEVAQYLTGLKPIRKVSFDACRNETFIQAVKATGRRQLLIAGIETHICVYQTSVGLKALGYEVQVLTDAVSSRTLANKEIGLEKMKSAGIAWTSIETALFELMKTAESDRFKQMIKLLK</sequence>
<dbReference type="RefSeq" id="WP_146812274.1">
    <property type="nucleotide sequence ID" value="NZ_BJXX01000208.1"/>
</dbReference>